<gene>
    <name evidence="2" type="ORF">MUK42_27550</name>
</gene>
<evidence type="ECO:0000313" key="2">
    <source>
        <dbReference type="EMBL" id="URD89430.1"/>
    </source>
</evidence>
<sequence>MGSSWTKAKRTLGMGLCVYVPTAADDDDGGSGGSRPDERAGSGSASGAVSPRTPSLGGSARTSDSPVLMPATPTPSSGCLRVFRSGSNALKGEFFLNSCEGVKE</sequence>
<dbReference type="EMBL" id="CP097504">
    <property type="protein sequence ID" value="URD89430.1"/>
    <property type="molecule type" value="Genomic_DNA"/>
</dbReference>
<accession>A0A9E7JQ69</accession>
<feature type="region of interest" description="Disordered" evidence="1">
    <location>
        <begin position="23"/>
        <end position="78"/>
    </location>
</feature>
<proteinExistence type="predicted"/>
<name>A0A9E7JQ69_9LILI</name>
<evidence type="ECO:0000313" key="3">
    <source>
        <dbReference type="Proteomes" id="UP001055439"/>
    </source>
</evidence>
<organism evidence="2 3">
    <name type="scientific">Musa troglodytarum</name>
    <name type="common">fe'i banana</name>
    <dbReference type="NCBI Taxonomy" id="320322"/>
    <lineage>
        <taxon>Eukaryota</taxon>
        <taxon>Viridiplantae</taxon>
        <taxon>Streptophyta</taxon>
        <taxon>Embryophyta</taxon>
        <taxon>Tracheophyta</taxon>
        <taxon>Spermatophyta</taxon>
        <taxon>Magnoliopsida</taxon>
        <taxon>Liliopsida</taxon>
        <taxon>Zingiberales</taxon>
        <taxon>Musaceae</taxon>
        <taxon>Musa</taxon>
    </lineage>
</organism>
<reference evidence="2" key="1">
    <citation type="submission" date="2022-05" db="EMBL/GenBank/DDBJ databases">
        <title>The Musa troglodytarum L. genome provides insights into the mechanism of non-climacteric behaviour and enrichment of carotenoids.</title>
        <authorList>
            <person name="Wang J."/>
        </authorList>
    </citation>
    <scope>NUCLEOTIDE SEQUENCE</scope>
    <source>
        <tissue evidence="2">Leaf</tissue>
    </source>
</reference>
<dbReference type="Proteomes" id="UP001055439">
    <property type="component" value="Chromosome 2"/>
</dbReference>
<dbReference type="AlphaFoldDB" id="A0A9E7JQ69"/>
<evidence type="ECO:0000256" key="1">
    <source>
        <dbReference type="SAM" id="MobiDB-lite"/>
    </source>
</evidence>
<keyword evidence="3" id="KW-1185">Reference proteome</keyword>
<protein>
    <submittedName>
        <fullName evidence="2">Uncharacterized protein</fullName>
    </submittedName>
</protein>